<dbReference type="InterPro" id="IPR013762">
    <property type="entry name" value="Integrase-like_cat_sf"/>
</dbReference>
<keyword evidence="3 5" id="KW-0238">DNA-binding</keyword>
<evidence type="ECO:0000313" key="10">
    <source>
        <dbReference type="Proteomes" id="UP000031971"/>
    </source>
</evidence>
<dbReference type="Pfam" id="PF00589">
    <property type="entry name" value="Phage_integrase"/>
    <property type="match status" value="1"/>
</dbReference>
<dbReference type="CDD" id="cd01189">
    <property type="entry name" value="INT_ICEBs1_C_like"/>
    <property type="match status" value="1"/>
</dbReference>
<keyword evidence="10" id="KW-1185">Reference proteome</keyword>
<name>A0A0C2UF83_PARME</name>
<feature type="domain" description="Tyr recombinase" evidence="7">
    <location>
        <begin position="190"/>
        <end position="389"/>
    </location>
</feature>
<comment type="similarity">
    <text evidence="1">Belongs to the 'phage' integrase family.</text>
</comment>
<dbReference type="GO" id="GO:0006310">
    <property type="term" value="P:DNA recombination"/>
    <property type="evidence" value="ECO:0007669"/>
    <property type="project" value="UniProtKB-KW"/>
</dbReference>
<dbReference type="OrthoDB" id="9785687at2"/>
<dbReference type="PROSITE" id="PS51900">
    <property type="entry name" value="CB"/>
    <property type="match status" value="1"/>
</dbReference>
<dbReference type="GO" id="GO:0003677">
    <property type="term" value="F:DNA binding"/>
    <property type="evidence" value="ECO:0007669"/>
    <property type="project" value="UniProtKB-UniRule"/>
</dbReference>
<accession>A0A0C2UF83</accession>
<dbReference type="EMBL" id="JXSL01000020">
    <property type="protein sequence ID" value="KIM00153.1"/>
    <property type="molecule type" value="Genomic_DNA"/>
</dbReference>
<evidence type="ECO:0000256" key="6">
    <source>
        <dbReference type="SAM" id="MobiDB-lite"/>
    </source>
</evidence>
<evidence type="ECO:0000259" key="7">
    <source>
        <dbReference type="PROSITE" id="PS51898"/>
    </source>
</evidence>
<reference evidence="9 10" key="1">
    <citation type="submission" date="2015-01" db="EMBL/GenBank/DDBJ databases">
        <title>Genome Sequence of Magnetospirillum magnetotacticum Strain MS-1.</title>
        <authorList>
            <person name="Marinov G.K."/>
            <person name="Smalley M.D."/>
            <person name="DeSalvo G."/>
        </authorList>
    </citation>
    <scope>NUCLEOTIDE SEQUENCE [LARGE SCALE GENOMIC DNA]</scope>
    <source>
        <strain evidence="9 10">MS-1</strain>
    </source>
</reference>
<feature type="compositionally biased region" description="Basic and acidic residues" evidence="6">
    <location>
        <begin position="402"/>
        <end position="411"/>
    </location>
</feature>
<evidence type="ECO:0000259" key="8">
    <source>
        <dbReference type="PROSITE" id="PS51900"/>
    </source>
</evidence>
<dbReference type="SUPFAM" id="SSF56349">
    <property type="entry name" value="DNA breaking-rejoining enzymes"/>
    <property type="match status" value="1"/>
</dbReference>
<keyword evidence="2" id="KW-0229">DNA integration</keyword>
<organism evidence="9 10">
    <name type="scientific">Paramagnetospirillum magnetotacticum MS-1</name>
    <dbReference type="NCBI Taxonomy" id="272627"/>
    <lineage>
        <taxon>Bacteria</taxon>
        <taxon>Pseudomonadati</taxon>
        <taxon>Pseudomonadota</taxon>
        <taxon>Alphaproteobacteria</taxon>
        <taxon>Rhodospirillales</taxon>
        <taxon>Magnetospirillaceae</taxon>
        <taxon>Paramagnetospirillum</taxon>
    </lineage>
</organism>
<evidence type="ECO:0000256" key="2">
    <source>
        <dbReference type="ARBA" id="ARBA00022908"/>
    </source>
</evidence>
<dbReference type="Gene3D" id="1.10.150.130">
    <property type="match status" value="1"/>
</dbReference>
<dbReference type="Pfam" id="PF14659">
    <property type="entry name" value="Phage_int_SAM_3"/>
    <property type="match status" value="1"/>
</dbReference>
<gene>
    <name evidence="9" type="ORF">CCC_02941</name>
</gene>
<dbReference type="InterPro" id="IPR004107">
    <property type="entry name" value="Integrase_SAM-like_N"/>
</dbReference>
<dbReference type="Proteomes" id="UP000031971">
    <property type="component" value="Unassembled WGS sequence"/>
</dbReference>
<dbReference type="InterPro" id="IPR050808">
    <property type="entry name" value="Phage_Integrase"/>
</dbReference>
<protein>
    <submittedName>
        <fullName evidence="9">Integrase</fullName>
    </submittedName>
</protein>
<evidence type="ECO:0000256" key="5">
    <source>
        <dbReference type="PROSITE-ProRule" id="PRU01248"/>
    </source>
</evidence>
<dbReference type="PROSITE" id="PS51898">
    <property type="entry name" value="TYR_RECOMBINASE"/>
    <property type="match status" value="1"/>
</dbReference>
<dbReference type="GO" id="GO:0015074">
    <property type="term" value="P:DNA integration"/>
    <property type="evidence" value="ECO:0007669"/>
    <property type="project" value="UniProtKB-KW"/>
</dbReference>
<sequence>MANGSVYQLIRDGKPVLRKSGKPIWCVEYKAPDGKRVTKSTFVSKREAESFLAEITVEKKRGVHVAERDSITVEKAAENWLKDAEAAGLERSTQEQYERHVRIYINPKLGTTKLSKLTLADVSNFRDDVTAGWEGEGGKRIGSPAMAGKVFTSLRSIISLAQEKGFVATNVCAAARRKKKSKRHAPTNGAAMRIPTIPEIEALEKAAAEHYPGKMHAMLSTAILTGLRLSELRGLRWANVDLDAGKLQVVERANEWGEIGSPKSETSWRTMDMGKPLVATMRAWKLAQPLAERGKNLVFPNGAGNVESASNLHHRFVHPVQVQAKLIGEDEDTRFSWHDFRHLYASIHIANGRTVVEVQHLLGHSTPSTTLNTYAHLFQATGEKRNAGDDIAAALFGASQNKPERKVDSRKTPRKNAVTRIKHS</sequence>
<dbReference type="Gene3D" id="1.10.443.10">
    <property type="entry name" value="Intergrase catalytic core"/>
    <property type="match status" value="1"/>
</dbReference>
<dbReference type="RefSeq" id="WP_052472931.1">
    <property type="nucleotide sequence ID" value="NZ_JXSL01000020.1"/>
</dbReference>
<dbReference type="PANTHER" id="PTHR30629:SF2">
    <property type="entry name" value="PROPHAGE INTEGRASE INTS-RELATED"/>
    <property type="match status" value="1"/>
</dbReference>
<dbReference type="STRING" id="272627.CCC_02941"/>
<evidence type="ECO:0000313" key="9">
    <source>
        <dbReference type="EMBL" id="KIM00153.1"/>
    </source>
</evidence>
<comment type="caution">
    <text evidence="9">The sequence shown here is derived from an EMBL/GenBank/DDBJ whole genome shotgun (WGS) entry which is preliminary data.</text>
</comment>
<feature type="region of interest" description="Disordered" evidence="6">
    <location>
        <begin position="397"/>
        <end position="424"/>
    </location>
</feature>
<feature type="domain" description="Core-binding (CB)" evidence="8">
    <location>
        <begin position="71"/>
        <end position="162"/>
    </location>
</feature>
<dbReference type="AlphaFoldDB" id="A0A0C2UF83"/>
<keyword evidence="4" id="KW-0233">DNA recombination</keyword>
<dbReference type="PANTHER" id="PTHR30629">
    <property type="entry name" value="PROPHAGE INTEGRASE"/>
    <property type="match status" value="1"/>
</dbReference>
<evidence type="ECO:0000256" key="1">
    <source>
        <dbReference type="ARBA" id="ARBA00008857"/>
    </source>
</evidence>
<dbReference type="InterPro" id="IPR002104">
    <property type="entry name" value="Integrase_catalytic"/>
</dbReference>
<dbReference type="InterPro" id="IPR010998">
    <property type="entry name" value="Integrase_recombinase_N"/>
</dbReference>
<proteinExistence type="inferred from homology"/>
<evidence type="ECO:0000256" key="3">
    <source>
        <dbReference type="ARBA" id="ARBA00023125"/>
    </source>
</evidence>
<dbReference type="InterPro" id="IPR011010">
    <property type="entry name" value="DNA_brk_join_enz"/>
</dbReference>
<evidence type="ECO:0000256" key="4">
    <source>
        <dbReference type="ARBA" id="ARBA00023172"/>
    </source>
</evidence>
<dbReference type="InterPro" id="IPR044068">
    <property type="entry name" value="CB"/>
</dbReference>